<dbReference type="GO" id="GO:0003677">
    <property type="term" value="F:DNA binding"/>
    <property type="evidence" value="ECO:0007669"/>
    <property type="project" value="InterPro"/>
</dbReference>
<dbReference type="Pfam" id="PF07508">
    <property type="entry name" value="Recombinase"/>
    <property type="match status" value="1"/>
</dbReference>
<feature type="domain" description="Resolvase/invertase-type recombinase catalytic" evidence="2">
    <location>
        <begin position="3"/>
        <end position="158"/>
    </location>
</feature>
<dbReference type="PANTHER" id="PTHR30461">
    <property type="entry name" value="DNA-INVERTASE FROM LAMBDOID PROPHAGE"/>
    <property type="match status" value="1"/>
</dbReference>
<dbReference type="InterPro" id="IPR025827">
    <property type="entry name" value="Zn_ribbon_recom_dom"/>
</dbReference>
<dbReference type="EMBL" id="JANUTS010000001">
    <property type="protein sequence ID" value="MCS2792173.1"/>
    <property type="molecule type" value="Genomic_DNA"/>
</dbReference>
<dbReference type="Pfam" id="PF00239">
    <property type="entry name" value="Resolvase"/>
    <property type="match status" value="1"/>
</dbReference>
<dbReference type="RefSeq" id="WP_010536797.1">
    <property type="nucleotide sequence ID" value="NZ_JABFIA010000080.1"/>
</dbReference>
<dbReference type="GO" id="GO:0000150">
    <property type="term" value="F:DNA strand exchange activity"/>
    <property type="evidence" value="ECO:0007669"/>
    <property type="project" value="InterPro"/>
</dbReference>
<dbReference type="PROSITE" id="PS51737">
    <property type="entry name" value="RECOMBINASE_DNA_BIND"/>
    <property type="match status" value="1"/>
</dbReference>
<dbReference type="Pfam" id="PF13408">
    <property type="entry name" value="Zn_ribbon_recom"/>
    <property type="match status" value="1"/>
</dbReference>
<dbReference type="Gene3D" id="3.90.1750.20">
    <property type="entry name" value="Putative Large Serine Recombinase, Chain B, Domain 2"/>
    <property type="match status" value="1"/>
</dbReference>
<comment type="caution">
    <text evidence="4">The sequence shown here is derived from an EMBL/GenBank/DDBJ whole genome shotgun (WGS) entry which is preliminary data.</text>
</comment>
<protein>
    <submittedName>
        <fullName evidence="4">Recombinase family protein</fullName>
    </submittedName>
</protein>
<feature type="coiled-coil region" evidence="1">
    <location>
        <begin position="414"/>
        <end position="448"/>
    </location>
</feature>
<dbReference type="InterPro" id="IPR006119">
    <property type="entry name" value="Resolv_N"/>
</dbReference>
<keyword evidence="1" id="KW-0175">Coiled coil</keyword>
<dbReference type="Gene3D" id="3.40.50.1390">
    <property type="entry name" value="Resolvase, N-terminal catalytic domain"/>
    <property type="match status" value="1"/>
</dbReference>
<dbReference type="PANTHER" id="PTHR30461:SF23">
    <property type="entry name" value="DNA RECOMBINASE-RELATED"/>
    <property type="match status" value="1"/>
</dbReference>
<dbReference type="InterPro" id="IPR036162">
    <property type="entry name" value="Resolvase-like_N_sf"/>
</dbReference>
<name>A0AAW5NUA9_9BACE</name>
<dbReference type="InterPro" id="IPR038109">
    <property type="entry name" value="DNA_bind_recomb_sf"/>
</dbReference>
<feature type="domain" description="Recombinase" evidence="3">
    <location>
        <begin position="166"/>
        <end position="278"/>
    </location>
</feature>
<sequence length="570" mass="66679">MREAALLLRCSTNLQDYNRQKNDLLALADKLGFSVRDEYIFGEYVTGKDDIRKGNRQSVQSLIDACLERMVDAVLIWEVSRLSRNFIYGVTTIDKFNRDYKIPIYFRDKRRWTIDIETGKIDIDFEKDLRKYFEQAEAELITLRSRLASGKRDAAGLNQVIGSVAPFGYDRINKHNVINPVTSLVVKEMYEKYLEEGATLLSVSSYLSAKYPQYIIKLRSAGSIRNILVNKANTGILVYTIYDEIDDIGYRYEVMQPSIISVEVYNAVLAKLKKNRTITAYPHSKKHLLQKMLFCYECGTCYTPSESLKRGTCYYRCGQKTAHIKPCNNSMSLNESIIDSVIWKFLKEQLFSESELNKEQREIAIEKEEENRKNIVTDIEIVEGAIANTYKDLDSLEDMLITRRITSERFDNKKAKIDTKLGELKHQRDKLNERINAIDFNIKRLNNLDYTKSFFDEVENDLEKKIALLKEYVQFIYPYMIGKNIVLLKTHTIDGIYYIFYRIYKGNFSKDKIQRTAYYIHEALAEFKPNENNNFYAPNPSILGIDNEYLYYFVDEMKEVCENNGFEFEY</sequence>
<evidence type="ECO:0000259" key="3">
    <source>
        <dbReference type="PROSITE" id="PS51737"/>
    </source>
</evidence>
<reference evidence="4" key="1">
    <citation type="submission" date="2022-08" db="EMBL/GenBank/DDBJ databases">
        <title>Genome Sequencing of Bacteroides fragilis Group Isolates with Nanopore Technology.</title>
        <authorList>
            <person name="Tisza M.J."/>
            <person name="Smith D."/>
            <person name="Dekker J.P."/>
        </authorList>
    </citation>
    <scope>NUCLEOTIDE SEQUENCE</scope>
    <source>
        <strain evidence="4">BFG-351</strain>
    </source>
</reference>
<dbReference type="InterPro" id="IPR011109">
    <property type="entry name" value="DNA_bind_recombinase_dom"/>
</dbReference>
<dbReference type="SMART" id="SM00857">
    <property type="entry name" value="Resolvase"/>
    <property type="match status" value="1"/>
</dbReference>
<dbReference type="SUPFAM" id="SSF53041">
    <property type="entry name" value="Resolvase-like"/>
    <property type="match status" value="1"/>
</dbReference>
<evidence type="ECO:0000256" key="1">
    <source>
        <dbReference type="SAM" id="Coils"/>
    </source>
</evidence>
<organism evidence="4 5">
    <name type="scientific">Bacteroides faecis</name>
    <dbReference type="NCBI Taxonomy" id="674529"/>
    <lineage>
        <taxon>Bacteria</taxon>
        <taxon>Pseudomonadati</taxon>
        <taxon>Bacteroidota</taxon>
        <taxon>Bacteroidia</taxon>
        <taxon>Bacteroidales</taxon>
        <taxon>Bacteroidaceae</taxon>
        <taxon>Bacteroides</taxon>
    </lineage>
</organism>
<evidence type="ECO:0000259" key="2">
    <source>
        <dbReference type="PROSITE" id="PS51736"/>
    </source>
</evidence>
<accession>A0AAW5NUA9</accession>
<evidence type="ECO:0000313" key="4">
    <source>
        <dbReference type="EMBL" id="MCS2792173.1"/>
    </source>
</evidence>
<proteinExistence type="predicted"/>
<gene>
    <name evidence="4" type="ORF">NXW97_09160</name>
</gene>
<dbReference type="Proteomes" id="UP001204548">
    <property type="component" value="Unassembled WGS sequence"/>
</dbReference>
<evidence type="ECO:0000313" key="5">
    <source>
        <dbReference type="Proteomes" id="UP001204548"/>
    </source>
</evidence>
<dbReference type="InterPro" id="IPR050639">
    <property type="entry name" value="SSR_resolvase"/>
</dbReference>
<dbReference type="AlphaFoldDB" id="A0AAW5NUA9"/>
<dbReference type="PROSITE" id="PS51736">
    <property type="entry name" value="RECOMBINASES_3"/>
    <property type="match status" value="1"/>
</dbReference>